<dbReference type="SUPFAM" id="SSF55874">
    <property type="entry name" value="ATPase domain of HSP90 chaperone/DNA topoisomerase II/histidine kinase"/>
    <property type="match status" value="1"/>
</dbReference>
<dbReference type="SMART" id="SM00388">
    <property type="entry name" value="HisKA"/>
    <property type="match status" value="1"/>
</dbReference>
<keyword evidence="3" id="KW-0597">Phosphoprotein</keyword>
<evidence type="ECO:0000256" key="5">
    <source>
        <dbReference type="ARBA" id="ARBA00022777"/>
    </source>
</evidence>
<dbReference type="GO" id="GO:0005886">
    <property type="term" value="C:plasma membrane"/>
    <property type="evidence" value="ECO:0007669"/>
    <property type="project" value="TreeGrafter"/>
</dbReference>
<reference evidence="8" key="1">
    <citation type="submission" date="2020-08" db="EMBL/GenBank/DDBJ databases">
        <authorList>
            <person name="Hu Y."/>
            <person name="Nguyen S.V."/>
            <person name="Li F."/>
            <person name="Fanning S."/>
        </authorList>
    </citation>
    <scope>NUCLEOTIDE SEQUENCE</scope>
    <source>
        <strain evidence="8">SYSU D8009</strain>
    </source>
</reference>
<comment type="caution">
    <text evidence="8">The sequence shown here is derived from an EMBL/GenBank/DDBJ whole genome shotgun (WGS) entry which is preliminary data.</text>
</comment>
<proteinExistence type="predicted"/>
<evidence type="ECO:0000256" key="1">
    <source>
        <dbReference type="ARBA" id="ARBA00000085"/>
    </source>
</evidence>
<accession>A0A9X0UDQ1</accession>
<protein>
    <recommendedName>
        <fullName evidence="2">histidine kinase</fullName>
        <ecNumber evidence="2">2.7.13.3</ecNumber>
    </recommendedName>
</protein>
<keyword evidence="9" id="KW-1185">Reference proteome</keyword>
<evidence type="ECO:0000313" key="9">
    <source>
        <dbReference type="Proteomes" id="UP000600101"/>
    </source>
</evidence>
<keyword evidence="5 8" id="KW-0418">Kinase</keyword>
<dbReference type="Proteomes" id="UP000600101">
    <property type="component" value="Unassembled WGS sequence"/>
</dbReference>
<dbReference type="Gene3D" id="1.10.287.130">
    <property type="match status" value="1"/>
</dbReference>
<dbReference type="RefSeq" id="WP_186771606.1">
    <property type="nucleotide sequence ID" value="NZ_JACOMF010000019.1"/>
</dbReference>
<comment type="catalytic activity">
    <reaction evidence="1">
        <text>ATP + protein L-histidine = ADP + protein N-phospho-L-histidine.</text>
        <dbReference type="EC" id="2.7.13.3"/>
    </reaction>
</comment>
<dbReference type="Pfam" id="PF02518">
    <property type="entry name" value="HATPase_c"/>
    <property type="match status" value="1"/>
</dbReference>
<feature type="domain" description="Histidine kinase" evidence="7">
    <location>
        <begin position="226"/>
        <end position="446"/>
    </location>
</feature>
<dbReference type="EC" id="2.7.13.3" evidence="2"/>
<dbReference type="SUPFAM" id="SSF47384">
    <property type="entry name" value="Homodimeric domain of signal transducing histidine kinase"/>
    <property type="match status" value="1"/>
</dbReference>
<dbReference type="GO" id="GO:0009927">
    <property type="term" value="F:histidine phosphotransfer kinase activity"/>
    <property type="evidence" value="ECO:0007669"/>
    <property type="project" value="TreeGrafter"/>
</dbReference>
<dbReference type="GO" id="GO:0000155">
    <property type="term" value="F:phosphorelay sensor kinase activity"/>
    <property type="evidence" value="ECO:0007669"/>
    <property type="project" value="InterPro"/>
</dbReference>
<dbReference type="PANTHER" id="PTHR43047:SF72">
    <property type="entry name" value="OSMOSENSING HISTIDINE PROTEIN KINASE SLN1"/>
    <property type="match status" value="1"/>
</dbReference>
<dbReference type="CDD" id="cd00082">
    <property type="entry name" value="HisKA"/>
    <property type="match status" value="1"/>
</dbReference>
<dbReference type="PRINTS" id="PR00344">
    <property type="entry name" value="BCTRLSENSOR"/>
</dbReference>
<dbReference type="EMBL" id="JACOMF010000019">
    <property type="protein sequence ID" value="MBC4016839.1"/>
    <property type="molecule type" value="Genomic_DNA"/>
</dbReference>
<dbReference type="Pfam" id="PF00512">
    <property type="entry name" value="HisKA"/>
    <property type="match status" value="1"/>
</dbReference>
<organism evidence="8 9">
    <name type="scientific">Siccirubricoccus deserti</name>
    <dbReference type="NCBI Taxonomy" id="2013562"/>
    <lineage>
        <taxon>Bacteria</taxon>
        <taxon>Pseudomonadati</taxon>
        <taxon>Pseudomonadota</taxon>
        <taxon>Alphaproteobacteria</taxon>
        <taxon>Acetobacterales</taxon>
        <taxon>Roseomonadaceae</taxon>
        <taxon>Siccirubricoccus</taxon>
    </lineage>
</organism>
<dbReference type="InterPro" id="IPR036097">
    <property type="entry name" value="HisK_dim/P_sf"/>
</dbReference>
<evidence type="ECO:0000256" key="3">
    <source>
        <dbReference type="ARBA" id="ARBA00022553"/>
    </source>
</evidence>
<evidence type="ECO:0000256" key="4">
    <source>
        <dbReference type="ARBA" id="ARBA00022679"/>
    </source>
</evidence>
<dbReference type="InterPro" id="IPR005467">
    <property type="entry name" value="His_kinase_dom"/>
</dbReference>
<gene>
    <name evidence="8" type="ORF">H7965_16065</name>
</gene>
<dbReference type="InterPro" id="IPR003594">
    <property type="entry name" value="HATPase_dom"/>
</dbReference>
<dbReference type="AlphaFoldDB" id="A0A9X0UDQ1"/>
<dbReference type="PANTHER" id="PTHR43047">
    <property type="entry name" value="TWO-COMPONENT HISTIDINE PROTEIN KINASE"/>
    <property type="match status" value="1"/>
</dbReference>
<evidence type="ECO:0000256" key="2">
    <source>
        <dbReference type="ARBA" id="ARBA00012438"/>
    </source>
</evidence>
<evidence type="ECO:0000256" key="6">
    <source>
        <dbReference type="SAM" id="Coils"/>
    </source>
</evidence>
<evidence type="ECO:0000313" key="8">
    <source>
        <dbReference type="EMBL" id="MBC4016839.1"/>
    </source>
</evidence>
<sequence length="453" mass="49145">MTARVLPANLGQLERELAYYRRECNDLGARLLRLQEEQSQAFREARRSRTVAKLIREAYRLADADSTPEGIGMPMLEMIVENTLCDGAALLSLDPALGPGYFRATHAIGPLGAESMPPVCIPSPPSFFFTTSRTLIEPPAYELTGILRLPYVLWAFDRSSGHAVIIGNQSESNVSRPFESGDQELIEGALSVYIDVLLRKRAEVELRAAKAAAERASNARSRFLATLTHELRTPLNAIIGYSEMMAPASPYQLTLANRQEYAEQILGAGRHLLALIDGILDYSSIESALPSLNPEWLPAERILAEVASMAAGAGHRRGVEVEILPTEPQLELFVDPLRFRQVLHNLLGNAVKFSRDGATVRIGAERSGDTVVLTVRDTGIGMRAEDIPRALEPFQQIDSTLARSFGGAGLGLPIAMGLAEAHGATLAVDSVPDQGTTVTVSLPRERVRFAGAG</sequence>
<dbReference type="InterPro" id="IPR004358">
    <property type="entry name" value="Sig_transdc_His_kin-like_C"/>
</dbReference>
<dbReference type="InterPro" id="IPR036890">
    <property type="entry name" value="HATPase_C_sf"/>
</dbReference>
<dbReference type="SMART" id="SM00387">
    <property type="entry name" value="HATPase_c"/>
    <property type="match status" value="1"/>
</dbReference>
<name>A0A9X0UDQ1_9PROT</name>
<dbReference type="Gene3D" id="3.30.565.10">
    <property type="entry name" value="Histidine kinase-like ATPase, C-terminal domain"/>
    <property type="match status" value="1"/>
</dbReference>
<keyword evidence="4" id="KW-0808">Transferase</keyword>
<dbReference type="InterPro" id="IPR003661">
    <property type="entry name" value="HisK_dim/P_dom"/>
</dbReference>
<feature type="coiled-coil region" evidence="6">
    <location>
        <begin position="10"/>
        <end position="37"/>
    </location>
</feature>
<dbReference type="PROSITE" id="PS50109">
    <property type="entry name" value="HIS_KIN"/>
    <property type="match status" value="1"/>
</dbReference>
<evidence type="ECO:0000259" key="7">
    <source>
        <dbReference type="PROSITE" id="PS50109"/>
    </source>
</evidence>
<dbReference type="FunFam" id="3.30.565.10:FF:000006">
    <property type="entry name" value="Sensor histidine kinase WalK"/>
    <property type="match status" value="1"/>
</dbReference>
<keyword evidence="6" id="KW-0175">Coiled coil</keyword>